<name>A0A210PTJ8_MIZYE</name>
<organism evidence="3 4">
    <name type="scientific">Mizuhopecten yessoensis</name>
    <name type="common">Japanese scallop</name>
    <name type="synonym">Patinopecten yessoensis</name>
    <dbReference type="NCBI Taxonomy" id="6573"/>
    <lineage>
        <taxon>Eukaryota</taxon>
        <taxon>Metazoa</taxon>
        <taxon>Spiralia</taxon>
        <taxon>Lophotrochozoa</taxon>
        <taxon>Mollusca</taxon>
        <taxon>Bivalvia</taxon>
        <taxon>Autobranchia</taxon>
        <taxon>Pteriomorphia</taxon>
        <taxon>Pectinida</taxon>
        <taxon>Pectinoidea</taxon>
        <taxon>Pectinidae</taxon>
        <taxon>Mizuhopecten</taxon>
    </lineage>
</organism>
<gene>
    <name evidence="3" type="ORF">KP79_PYT16558</name>
</gene>
<feature type="domain" description="Cytosolic fatty-acid binding proteins" evidence="2">
    <location>
        <begin position="10"/>
        <end position="27"/>
    </location>
</feature>
<keyword evidence="4" id="KW-1185">Reference proteome</keyword>
<evidence type="ECO:0000256" key="1">
    <source>
        <dbReference type="ARBA" id="ARBA00008390"/>
    </source>
</evidence>
<dbReference type="Gene3D" id="2.40.128.20">
    <property type="match status" value="1"/>
</dbReference>
<dbReference type="GO" id="GO:0008289">
    <property type="term" value="F:lipid binding"/>
    <property type="evidence" value="ECO:0007669"/>
    <property type="project" value="UniProtKB-KW"/>
</dbReference>
<dbReference type="OrthoDB" id="354351at2759"/>
<dbReference type="CDD" id="cd00742">
    <property type="entry name" value="FABP"/>
    <property type="match status" value="1"/>
</dbReference>
<dbReference type="PANTHER" id="PTHR11955">
    <property type="entry name" value="FATTY ACID BINDING PROTEIN"/>
    <property type="match status" value="1"/>
</dbReference>
<evidence type="ECO:0000313" key="3">
    <source>
        <dbReference type="EMBL" id="OWF39776.1"/>
    </source>
</evidence>
<dbReference type="InterPro" id="IPR012674">
    <property type="entry name" value="Calycin"/>
</dbReference>
<proteinExistence type="inferred from homology"/>
<dbReference type="InterPro" id="IPR000463">
    <property type="entry name" value="Fatty_acid-bd"/>
</dbReference>
<dbReference type="AlphaFoldDB" id="A0A210PTJ8"/>
<dbReference type="SUPFAM" id="SSF50814">
    <property type="entry name" value="Lipocalins"/>
    <property type="match status" value="1"/>
</dbReference>
<dbReference type="InterPro" id="IPR031259">
    <property type="entry name" value="ILBP"/>
</dbReference>
<sequence>MEDIKEKFVGTWKMVRSENFEEFLAEVGVNFFIRKMAALAKPTTVISVEDETITIEQKTGIRDKVDTFKLNEKIEKEMEGTKMECMVVYEDGKLKYTNTPIDQESAVKPQTVYRERFGEELLVQIECGKVVCKRYFERVTA</sequence>
<protein>
    <submittedName>
        <fullName evidence="3">Fatty acid-binding protein 9</fullName>
    </submittedName>
</protein>
<comment type="caution">
    <text evidence="3">The sequence shown here is derived from an EMBL/GenBank/DDBJ whole genome shotgun (WGS) entry which is preliminary data.</text>
</comment>
<dbReference type="PRINTS" id="PR00178">
    <property type="entry name" value="FATTYACIDBP"/>
</dbReference>
<reference evidence="3 4" key="1">
    <citation type="journal article" date="2017" name="Nat. Ecol. Evol.">
        <title>Scallop genome provides insights into evolution of bilaterian karyotype and development.</title>
        <authorList>
            <person name="Wang S."/>
            <person name="Zhang J."/>
            <person name="Jiao W."/>
            <person name="Li J."/>
            <person name="Xun X."/>
            <person name="Sun Y."/>
            <person name="Guo X."/>
            <person name="Huan P."/>
            <person name="Dong B."/>
            <person name="Zhang L."/>
            <person name="Hu X."/>
            <person name="Sun X."/>
            <person name="Wang J."/>
            <person name="Zhao C."/>
            <person name="Wang Y."/>
            <person name="Wang D."/>
            <person name="Huang X."/>
            <person name="Wang R."/>
            <person name="Lv J."/>
            <person name="Li Y."/>
            <person name="Zhang Z."/>
            <person name="Liu B."/>
            <person name="Lu W."/>
            <person name="Hui Y."/>
            <person name="Liang J."/>
            <person name="Zhou Z."/>
            <person name="Hou R."/>
            <person name="Li X."/>
            <person name="Liu Y."/>
            <person name="Li H."/>
            <person name="Ning X."/>
            <person name="Lin Y."/>
            <person name="Zhao L."/>
            <person name="Xing Q."/>
            <person name="Dou J."/>
            <person name="Li Y."/>
            <person name="Mao J."/>
            <person name="Guo H."/>
            <person name="Dou H."/>
            <person name="Li T."/>
            <person name="Mu C."/>
            <person name="Jiang W."/>
            <person name="Fu Q."/>
            <person name="Fu X."/>
            <person name="Miao Y."/>
            <person name="Liu J."/>
            <person name="Yu Q."/>
            <person name="Li R."/>
            <person name="Liao H."/>
            <person name="Li X."/>
            <person name="Kong Y."/>
            <person name="Jiang Z."/>
            <person name="Chourrout D."/>
            <person name="Li R."/>
            <person name="Bao Z."/>
        </authorList>
    </citation>
    <scope>NUCLEOTIDE SEQUENCE [LARGE SCALE GENOMIC DNA]</scope>
    <source>
        <strain evidence="3 4">PY_sf001</strain>
    </source>
</reference>
<dbReference type="PROSITE" id="PS00214">
    <property type="entry name" value="FABP"/>
    <property type="match status" value="1"/>
</dbReference>
<comment type="similarity">
    <text evidence="1">Belongs to the calycin superfamily. Fatty-acid binding protein (FABP) family.</text>
</comment>
<evidence type="ECO:0000259" key="2">
    <source>
        <dbReference type="PROSITE" id="PS00214"/>
    </source>
</evidence>
<evidence type="ECO:0000313" key="4">
    <source>
        <dbReference type="Proteomes" id="UP000242188"/>
    </source>
</evidence>
<accession>A0A210PTJ8</accession>
<dbReference type="Proteomes" id="UP000242188">
    <property type="component" value="Unassembled WGS sequence"/>
</dbReference>
<dbReference type="EMBL" id="NEDP02005510">
    <property type="protein sequence ID" value="OWF39776.1"/>
    <property type="molecule type" value="Genomic_DNA"/>
</dbReference>